<keyword evidence="5" id="KW-0547">Nucleotide-binding</keyword>
<evidence type="ECO:0000256" key="1">
    <source>
        <dbReference type="ARBA" id="ARBA00000085"/>
    </source>
</evidence>
<reference evidence="12 15" key="2">
    <citation type="journal article" date="2019" name="Nat. Commun.">
        <title>A new type of DNA phosphorothioation-based antiviral system in archaea.</title>
        <authorList>
            <person name="Xiong L."/>
            <person name="Liu S."/>
            <person name="Chen S."/>
            <person name="Xiao Y."/>
            <person name="Zhu B."/>
            <person name="Gao Y."/>
            <person name="Zhang Y."/>
            <person name="Chen B."/>
            <person name="Luo J."/>
            <person name="Deng Z."/>
            <person name="Chen X."/>
            <person name="Wang L."/>
            <person name="Chen S."/>
        </authorList>
    </citation>
    <scope>NUCLEOTIDE SEQUENCE [LARGE SCALE GENOMIC DNA]</scope>
    <source>
        <strain evidence="12 15">CGMCC 1.10331</strain>
    </source>
</reference>
<dbReference type="CDD" id="cd18773">
    <property type="entry name" value="PDC1_HK_sensor"/>
    <property type="match status" value="1"/>
</dbReference>
<dbReference type="InterPro" id="IPR003660">
    <property type="entry name" value="HAMP_dom"/>
</dbReference>
<keyword evidence="10" id="KW-0472">Membrane</keyword>
<dbReference type="Gene3D" id="6.10.340.10">
    <property type="match status" value="1"/>
</dbReference>
<evidence type="ECO:0000256" key="5">
    <source>
        <dbReference type="ARBA" id="ARBA00022741"/>
    </source>
</evidence>
<evidence type="ECO:0000256" key="8">
    <source>
        <dbReference type="ARBA" id="ARBA00023224"/>
    </source>
</evidence>
<keyword evidence="3" id="KW-0597">Phosphoprotein</keyword>
<organism evidence="13 14">
    <name type="scientific">Halobellus limi</name>
    <dbReference type="NCBI Taxonomy" id="699433"/>
    <lineage>
        <taxon>Archaea</taxon>
        <taxon>Methanobacteriati</taxon>
        <taxon>Methanobacteriota</taxon>
        <taxon>Stenosarchaea group</taxon>
        <taxon>Halobacteria</taxon>
        <taxon>Halobacteriales</taxon>
        <taxon>Haloferacaceae</taxon>
        <taxon>Halobellus</taxon>
    </lineage>
</organism>
<evidence type="ECO:0000313" key="13">
    <source>
        <dbReference type="EMBL" id="SEF83878.1"/>
    </source>
</evidence>
<dbReference type="SMART" id="SM00304">
    <property type="entry name" value="HAMP"/>
    <property type="match status" value="1"/>
</dbReference>
<evidence type="ECO:0000256" key="2">
    <source>
        <dbReference type="ARBA" id="ARBA00012438"/>
    </source>
</evidence>
<feature type="transmembrane region" description="Helical" evidence="10">
    <location>
        <begin position="298"/>
        <end position="319"/>
    </location>
</feature>
<dbReference type="GO" id="GO:0005524">
    <property type="term" value="F:ATP binding"/>
    <property type="evidence" value="ECO:0007669"/>
    <property type="project" value="UniProtKB-KW"/>
</dbReference>
<evidence type="ECO:0000313" key="12">
    <source>
        <dbReference type="EMBL" id="QCC46778.1"/>
    </source>
</evidence>
<reference evidence="13 14" key="1">
    <citation type="submission" date="2016-10" db="EMBL/GenBank/DDBJ databases">
        <authorList>
            <person name="de Groot N.N."/>
        </authorList>
    </citation>
    <scope>NUCLEOTIDE SEQUENCE [LARGE SCALE GENOMIC DNA]</scope>
    <source>
        <strain evidence="13 14">CGMCC 1.10331</strain>
    </source>
</reference>
<evidence type="ECO:0000256" key="6">
    <source>
        <dbReference type="ARBA" id="ARBA00022777"/>
    </source>
</evidence>
<keyword evidence="10" id="KW-0812">Transmembrane</keyword>
<keyword evidence="4" id="KW-0808">Transferase</keyword>
<proteinExistence type="predicted"/>
<dbReference type="SUPFAM" id="SSF55874">
    <property type="entry name" value="ATPase domain of HSP90 chaperone/DNA topoisomerase II/histidine kinase"/>
    <property type="match status" value="1"/>
</dbReference>
<keyword evidence="6" id="KW-0418">Kinase</keyword>
<dbReference type="Gene3D" id="3.30.565.10">
    <property type="entry name" value="Histidine kinase-like ATPase, C-terminal domain"/>
    <property type="match status" value="1"/>
</dbReference>
<evidence type="ECO:0000313" key="14">
    <source>
        <dbReference type="Proteomes" id="UP000236740"/>
    </source>
</evidence>
<dbReference type="Proteomes" id="UP000296733">
    <property type="component" value="Chromosome"/>
</dbReference>
<dbReference type="GO" id="GO:0004673">
    <property type="term" value="F:protein histidine kinase activity"/>
    <property type="evidence" value="ECO:0007669"/>
    <property type="project" value="UniProtKB-EC"/>
</dbReference>
<gene>
    <name evidence="12" type="ORF">DV707_03340</name>
    <name evidence="13" type="ORF">SAMN04488133_0888</name>
</gene>
<keyword evidence="9" id="KW-0175">Coiled coil</keyword>
<sequence>MIRRLLSLPGVRLLVEAVRDSYRRKLAAGLFVVLLVSAVAAVGLYVQVGVLLSENVEQSMTAAANSEASELTEWTGQNRLVARLLSEHPVYGSGEPAAVRSYLQTQRAERTEAEIVNAYVIDRRNLTVETSARRELEGTAVEDLPWEQRFAFQRFTDVRITRPYEDGTGETVLGFLTPIRAMPGHLLVVTIDSTGLFDRFEHPVDGGYTRVVDSNGTVVLADNRSAMLQQYRDERLRAPEVVSGLRGDAGFSDPVNYGRSNPDRTVAAYAPVEGTDWVVIEHAPADEAYAITGQVRTWIGLVGVVALFGLLSVVVVLGADVTRSLSRLTARAERIQAGEYDVDFDTDRPDEFGDLNRTLASTRDTLRERFEKLRETERALRRSNVRLEERSSMVTVLNRILRHNVRNDVNIIAGRTQSVAEDVDDERLREELDTVRRTALKLSDISDRTQRIKQLLVDRGAETTSLRLADALEAPLEEVRAEAPESTIRVDVPADVVVGASETLPLAIADVVEQIIVASDGPVSVDIDGTPTGTERDGQSVTLAVSDDGAGIPKMDVLAVERGEETPLNHAEGLALWCLKWTVDTTAGDLDVDPEGATVAVRLPVVDERAES</sequence>
<feature type="coiled-coil region" evidence="9">
    <location>
        <begin position="363"/>
        <end position="390"/>
    </location>
</feature>
<dbReference type="InterPro" id="IPR050980">
    <property type="entry name" value="2C_sensor_his_kinase"/>
</dbReference>
<accession>A0A1H5VAM6</accession>
<dbReference type="Proteomes" id="UP000236740">
    <property type="component" value="Unassembled WGS sequence"/>
</dbReference>
<protein>
    <recommendedName>
        <fullName evidence="2">histidine kinase</fullName>
        <ecNumber evidence="2">2.7.13.3</ecNumber>
    </recommendedName>
</protein>
<evidence type="ECO:0000256" key="10">
    <source>
        <dbReference type="SAM" id="Phobius"/>
    </source>
</evidence>
<dbReference type="Pfam" id="PF00672">
    <property type="entry name" value="HAMP"/>
    <property type="match status" value="1"/>
</dbReference>
<dbReference type="AlphaFoldDB" id="A0A1H5VAM6"/>
<dbReference type="KEGG" id="hlm:DV707_03340"/>
<keyword evidence="8" id="KW-0807">Transducer</keyword>
<dbReference type="EC" id="2.7.13.3" evidence="2"/>
<evidence type="ECO:0000256" key="7">
    <source>
        <dbReference type="ARBA" id="ARBA00022840"/>
    </source>
</evidence>
<feature type="transmembrane region" description="Helical" evidence="10">
    <location>
        <begin position="27"/>
        <end position="52"/>
    </location>
</feature>
<evidence type="ECO:0000259" key="11">
    <source>
        <dbReference type="PROSITE" id="PS50885"/>
    </source>
</evidence>
<evidence type="ECO:0000256" key="4">
    <source>
        <dbReference type="ARBA" id="ARBA00022679"/>
    </source>
</evidence>
<dbReference type="CDD" id="cd06225">
    <property type="entry name" value="HAMP"/>
    <property type="match status" value="1"/>
</dbReference>
<dbReference type="GO" id="GO:0007165">
    <property type="term" value="P:signal transduction"/>
    <property type="evidence" value="ECO:0007669"/>
    <property type="project" value="UniProtKB-KW"/>
</dbReference>
<dbReference type="OrthoDB" id="302940at2157"/>
<dbReference type="RefSeq" id="WP_103990623.1">
    <property type="nucleotide sequence ID" value="NZ_CP031311.1"/>
</dbReference>
<evidence type="ECO:0000313" key="15">
    <source>
        <dbReference type="Proteomes" id="UP000296733"/>
    </source>
</evidence>
<feature type="domain" description="HAMP" evidence="11">
    <location>
        <begin position="319"/>
        <end position="371"/>
    </location>
</feature>
<dbReference type="GO" id="GO:0016020">
    <property type="term" value="C:membrane"/>
    <property type="evidence" value="ECO:0007669"/>
    <property type="project" value="InterPro"/>
</dbReference>
<dbReference type="EMBL" id="CP031311">
    <property type="protein sequence ID" value="QCC46778.1"/>
    <property type="molecule type" value="Genomic_DNA"/>
</dbReference>
<dbReference type="SUPFAM" id="SSF158472">
    <property type="entry name" value="HAMP domain-like"/>
    <property type="match status" value="1"/>
</dbReference>
<dbReference type="Gene3D" id="3.30.450.20">
    <property type="entry name" value="PAS domain"/>
    <property type="match status" value="1"/>
</dbReference>
<comment type="catalytic activity">
    <reaction evidence="1">
        <text>ATP + protein L-histidine = ADP + protein N-phospho-L-histidine.</text>
        <dbReference type="EC" id="2.7.13.3"/>
    </reaction>
</comment>
<keyword evidence="7" id="KW-0067">ATP-binding</keyword>
<dbReference type="PROSITE" id="PS50885">
    <property type="entry name" value="HAMP"/>
    <property type="match status" value="1"/>
</dbReference>
<dbReference type="InterPro" id="IPR036890">
    <property type="entry name" value="HATPase_C_sf"/>
</dbReference>
<name>A0A1H5VAM6_9EURY</name>
<keyword evidence="10" id="KW-1133">Transmembrane helix</keyword>
<dbReference type="EMBL" id="FNVN01000001">
    <property type="protein sequence ID" value="SEF83878.1"/>
    <property type="molecule type" value="Genomic_DNA"/>
</dbReference>
<evidence type="ECO:0000256" key="9">
    <source>
        <dbReference type="SAM" id="Coils"/>
    </source>
</evidence>
<dbReference type="GeneID" id="39857090"/>
<dbReference type="PANTHER" id="PTHR44936:SF10">
    <property type="entry name" value="SENSOR PROTEIN RSTB"/>
    <property type="match status" value="1"/>
</dbReference>
<evidence type="ECO:0000256" key="3">
    <source>
        <dbReference type="ARBA" id="ARBA00022553"/>
    </source>
</evidence>
<dbReference type="PANTHER" id="PTHR44936">
    <property type="entry name" value="SENSOR PROTEIN CREC"/>
    <property type="match status" value="1"/>
</dbReference>
<keyword evidence="14" id="KW-1185">Reference proteome</keyword>